<feature type="non-terminal residue" evidence="10">
    <location>
        <position position="1"/>
    </location>
</feature>
<dbReference type="EMBL" id="KB446546">
    <property type="protein sequence ID" value="EME38745.1"/>
    <property type="molecule type" value="Genomic_DNA"/>
</dbReference>
<feature type="transmembrane region" description="Helical" evidence="8">
    <location>
        <begin position="144"/>
        <end position="162"/>
    </location>
</feature>
<dbReference type="OMA" id="CHMAACA"/>
<evidence type="ECO:0000256" key="5">
    <source>
        <dbReference type="ARBA" id="ARBA00022692"/>
    </source>
</evidence>
<organism evidence="10 11">
    <name type="scientific">Dothistroma septosporum (strain NZE10 / CBS 128990)</name>
    <name type="common">Red band needle blight fungus</name>
    <name type="synonym">Mycosphaerella pini</name>
    <dbReference type="NCBI Taxonomy" id="675120"/>
    <lineage>
        <taxon>Eukaryota</taxon>
        <taxon>Fungi</taxon>
        <taxon>Dikarya</taxon>
        <taxon>Ascomycota</taxon>
        <taxon>Pezizomycotina</taxon>
        <taxon>Dothideomycetes</taxon>
        <taxon>Dothideomycetidae</taxon>
        <taxon>Mycosphaerellales</taxon>
        <taxon>Mycosphaerellaceae</taxon>
        <taxon>Dothistroma</taxon>
    </lineage>
</organism>
<dbReference type="HOGENOM" id="CLU_033641_3_0_1"/>
<evidence type="ECO:0000256" key="6">
    <source>
        <dbReference type="ARBA" id="ARBA00022989"/>
    </source>
</evidence>
<reference evidence="10 11" key="2">
    <citation type="journal article" date="2012" name="PLoS Pathog.">
        <title>Diverse lifestyles and strategies of plant pathogenesis encoded in the genomes of eighteen Dothideomycetes fungi.</title>
        <authorList>
            <person name="Ohm R.A."/>
            <person name="Feau N."/>
            <person name="Henrissat B."/>
            <person name="Schoch C.L."/>
            <person name="Horwitz B.A."/>
            <person name="Barry K.W."/>
            <person name="Condon B.J."/>
            <person name="Copeland A.C."/>
            <person name="Dhillon B."/>
            <person name="Glaser F."/>
            <person name="Hesse C.N."/>
            <person name="Kosti I."/>
            <person name="LaButti K."/>
            <person name="Lindquist E.A."/>
            <person name="Lucas S."/>
            <person name="Salamov A.A."/>
            <person name="Bradshaw R.E."/>
            <person name="Ciuffetti L."/>
            <person name="Hamelin R.C."/>
            <person name="Kema G.H.J."/>
            <person name="Lawrence C."/>
            <person name="Scott J.A."/>
            <person name="Spatafora J.W."/>
            <person name="Turgeon B.G."/>
            <person name="de Wit P.J.G.M."/>
            <person name="Zhong S."/>
            <person name="Goodwin S.B."/>
            <person name="Grigoriev I.V."/>
        </authorList>
    </citation>
    <scope>NUCLEOTIDE SEQUENCE [LARGE SCALE GENOMIC DNA]</scope>
    <source>
        <strain evidence="11">NZE10 / CBS 128990</strain>
    </source>
</reference>
<dbReference type="OrthoDB" id="10261634at2759"/>
<accession>M2YIH3</accession>
<dbReference type="Proteomes" id="UP000016933">
    <property type="component" value="Unassembled WGS sequence"/>
</dbReference>
<evidence type="ECO:0000256" key="7">
    <source>
        <dbReference type="ARBA" id="ARBA00023136"/>
    </source>
</evidence>
<dbReference type="AlphaFoldDB" id="M2YIH3"/>
<feature type="transmembrane region" description="Helical" evidence="8">
    <location>
        <begin position="118"/>
        <end position="138"/>
    </location>
</feature>
<dbReference type="Pfam" id="PF03151">
    <property type="entry name" value="TPT"/>
    <property type="match status" value="1"/>
</dbReference>
<evidence type="ECO:0000256" key="8">
    <source>
        <dbReference type="SAM" id="Phobius"/>
    </source>
</evidence>
<dbReference type="PANTHER" id="PTHR11132">
    <property type="entry name" value="SOLUTE CARRIER FAMILY 35"/>
    <property type="match status" value="1"/>
</dbReference>
<evidence type="ECO:0000313" key="10">
    <source>
        <dbReference type="EMBL" id="EME38745.1"/>
    </source>
</evidence>
<reference evidence="11" key="1">
    <citation type="journal article" date="2012" name="PLoS Genet.">
        <title>The genomes of the fungal plant pathogens Cladosporium fulvum and Dothistroma septosporum reveal adaptation to different hosts and lifestyles but also signatures of common ancestry.</title>
        <authorList>
            <person name="de Wit P.J.G.M."/>
            <person name="van der Burgt A."/>
            <person name="Oekmen B."/>
            <person name="Stergiopoulos I."/>
            <person name="Abd-Elsalam K.A."/>
            <person name="Aerts A.L."/>
            <person name="Bahkali A.H."/>
            <person name="Beenen H.G."/>
            <person name="Chettri P."/>
            <person name="Cox M.P."/>
            <person name="Datema E."/>
            <person name="de Vries R.P."/>
            <person name="Dhillon B."/>
            <person name="Ganley A.R."/>
            <person name="Griffiths S.A."/>
            <person name="Guo Y."/>
            <person name="Hamelin R.C."/>
            <person name="Henrissat B."/>
            <person name="Kabir M.S."/>
            <person name="Jashni M.K."/>
            <person name="Kema G."/>
            <person name="Klaubauf S."/>
            <person name="Lapidus A."/>
            <person name="Levasseur A."/>
            <person name="Lindquist E."/>
            <person name="Mehrabi R."/>
            <person name="Ohm R.A."/>
            <person name="Owen T.J."/>
            <person name="Salamov A."/>
            <person name="Schwelm A."/>
            <person name="Schijlen E."/>
            <person name="Sun H."/>
            <person name="van den Burg H.A."/>
            <person name="van Ham R.C.H.J."/>
            <person name="Zhang S."/>
            <person name="Goodwin S.B."/>
            <person name="Grigoriev I.V."/>
            <person name="Collemare J."/>
            <person name="Bradshaw R.E."/>
        </authorList>
    </citation>
    <scope>NUCLEOTIDE SEQUENCE [LARGE SCALE GENOMIC DNA]</scope>
    <source>
        <strain evidence="11">NZE10 / CBS 128990</strain>
    </source>
</reference>
<proteinExistence type="inferred from homology"/>
<keyword evidence="7 8" id="KW-0472">Membrane</keyword>
<dbReference type="GO" id="GO:0005789">
    <property type="term" value="C:endoplasmic reticulum membrane"/>
    <property type="evidence" value="ECO:0007669"/>
    <property type="project" value="UniProtKB-SubCell"/>
</dbReference>
<keyword evidence="6 8" id="KW-1133">Transmembrane helix</keyword>
<feature type="transmembrane region" description="Helical" evidence="8">
    <location>
        <begin position="79"/>
        <end position="98"/>
    </location>
</feature>
<comment type="subunit">
    <text evidence="4">Homooligomer.</text>
</comment>
<evidence type="ECO:0000256" key="2">
    <source>
        <dbReference type="ARBA" id="ARBA00004477"/>
    </source>
</evidence>
<feature type="transmembrane region" description="Helical" evidence="8">
    <location>
        <begin position="174"/>
        <end position="192"/>
    </location>
</feature>
<evidence type="ECO:0000256" key="1">
    <source>
        <dbReference type="ARBA" id="ARBA00003420"/>
    </source>
</evidence>
<comment type="similarity">
    <text evidence="3">Belongs to the TPT transporter family. SLC35D subfamily.</text>
</comment>
<dbReference type="InterPro" id="IPR004853">
    <property type="entry name" value="Sugar_P_trans_dom"/>
</dbReference>
<evidence type="ECO:0000256" key="4">
    <source>
        <dbReference type="ARBA" id="ARBA00011182"/>
    </source>
</evidence>
<dbReference type="InterPro" id="IPR050186">
    <property type="entry name" value="TPT_transporter"/>
</dbReference>
<feature type="domain" description="Sugar phosphate transporter" evidence="9">
    <location>
        <begin position="53"/>
        <end position="338"/>
    </location>
</feature>
<comment type="function">
    <text evidence="1">Involved in the import of GDP-mannose from the cytoplasm into the Golgi lumen.</text>
</comment>
<evidence type="ECO:0000259" key="9">
    <source>
        <dbReference type="Pfam" id="PF03151"/>
    </source>
</evidence>
<evidence type="ECO:0000313" key="11">
    <source>
        <dbReference type="Proteomes" id="UP000016933"/>
    </source>
</evidence>
<keyword evidence="11" id="KW-1185">Reference proteome</keyword>
<feature type="transmembrane region" description="Helical" evidence="8">
    <location>
        <begin position="198"/>
        <end position="216"/>
    </location>
</feature>
<dbReference type="eggNOG" id="KOG1441">
    <property type="taxonomic scope" value="Eukaryota"/>
</dbReference>
<name>M2YIH3_DOTSN</name>
<feature type="transmembrane region" description="Helical" evidence="8">
    <location>
        <begin position="266"/>
        <end position="286"/>
    </location>
</feature>
<feature type="transmembrane region" description="Helical" evidence="8">
    <location>
        <begin position="53"/>
        <end position="73"/>
    </location>
</feature>
<comment type="subcellular location">
    <subcellularLocation>
        <location evidence="2">Endoplasmic reticulum membrane</location>
        <topology evidence="2">Multi-pass membrane protein</topology>
    </subcellularLocation>
</comment>
<keyword evidence="5 8" id="KW-0812">Transmembrane</keyword>
<protein>
    <recommendedName>
        <fullName evidence="9">Sugar phosphate transporter domain-containing protein</fullName>
    </recommendedName>
</protein>
<evidence type="ECO:0000256" key="3">
    <source>
        <dbReference type="ARBA" id="ARBA00010425"/>
    </source>
</evidence>
<sequence length="347" mass="38157">MSTTPAPRDRSDSLSLNEVLDEKLPARPNNDLESQLLKSVAPPEYSVSATRKLICLTIYFVLNLALTLSNKLVLQAAKYPWLLTFTHSSTTTLGCFLLQRMGYFQSIKLSSRDNITLAAFSCLFTANIATSNISLGVVSIPFHQVLRSTVPVVTIVIYRFVYGRHYNQQTYWTMLPLVGGVGLATFGDYYFTPRGFSLTFLGVLLAAIKSIASNRLMTGRNMSALELLYRMSPLAAVQSLTCAYVEGELGQAKGRFDTGELLTKGFLFLVITNMLMAFMLNSFSFYTNKIAGALTISVCANLKQVLTIAIGIVMFGVQVSPIHGVGMLIALVGAAWYSKVELDTKRE</sequence>
<gene>
    <name evidence="10" type="ORF">DOTSEDRAFT_160388</name>
</gene>